<gene>
    <name evidence="1" type="ORF">BofuT4_uP128970.1</name>
</gene>
<dbReference type="HOGENOM" id="CLU_2637802_0_0_1"/>
<evidence type="ECO:0000313" key="1">
    <source>
        <dbReference type="EMBL" id="CCD54197.1"/>
    </source>
</evidence>
<proteinExistence type="predicted"/>
<evidence type="ECO:0000313" key="2">
    <source>
        <dbReference type="Proteomes" id="UP000008177"/>
    </source>
</evidence>
<reference evidence="2" key="1">
    <citation type="journal article" date="2011" name="PLoS Genet.">
        <title>Genomic analysis of the necrotrophic fungal pathogens Sclerotinia sclerotiorum and Botrytis cinerea.</title>
        <authorList>
            <person name="Amselem J."/>
            <person name="Cuomo C.A."/>
            <person name="van Kan J.A."/>
            <person name="Viaud M."/>
            <person name="Benito E.P."/>
            <person name="Couloux A."/>
            <person name="Coutinho P.M."/>
            <person name="de Vries R.P."/>
            <person name="Dyer P.S."/>
            <person name="Fillinger S."/>
            <person name="Fournier E."/>
            <person name="Gout L."/>
            <person name="Hahn M."/>
            <person name="Kohn L."/>
            <person name="Lapalu N."/>
            <person name="Plummer K.M."/>
            <person name="Pradier J.M."/>
            <person name="Quevillon E."/>
            <person name="Sharon A."/>
            <person name="Simon A."/>
            <person name="ten Have A."/>
            <person name="Tudzynski B."/>
            <person name="Tudzynski P."/>
            <person name="Wincker P."/>
            <person name="Andrew M."/>
            <person name="Anthouard V."/>
            <person name="Beever R.E."/>
            <person name="Beffa R."/>
            <person name="Benoit I."/>
            <person name="Bouzid O."/>
            <person name="Brault B."/>
            <person name="Chen Z."/>
            <person name="Choquer M."/>
            <person name="Collemare J."/>
            <person name="Cotton P."/>
            <person name="Danchin E.G."/>
            <person name="Da Silva C."/>
            <person name="Gautier A."/>
            <person name="Giraud C."/>
            <person name="Giraud T."/>
            <person name="Gonzalez C."/>
            <person name="Grossetete S."/>
            <person name="Guldener U."/>
            <person name="Henrissat B."/>
            <person name="Howlett B.J."/>
            <person name="Kodira C."/>
            <person name="Kretschmer M."/>
            <person name="Lappartient A."/>
            <person name="Leroch M."/>
            <person name="Levis C."/>
            <person name="Mauceli E."/>
            <person name="Neuveglise C."/>
            <person name="Oeser B."/>
            <person name="Pearson M."/>
            <person name="Poulain J."/>
            <person name="Poussereau N."/>
            <person name="Quesneville H."/>
            <person name="Rascle C."/>
            <person name="Schumacher J."/>
            <person name="Segurens B."/>
            <person name="Sexton A."/>
            <person name="Silva E."/>
            <person name="Sirven C."/>
            <person name="Soanes D.M."/>
            <person name="Talbot N.J."/>
            <person name="Templeton M."/>
            <person name="Yandava C."/>
            <person name="Yarden O."/>
            <person name="Zeng Q."/>
            <person name="Rollins J.A."/>
            <person name="Lebrun M.H."/>
            <person name="Dickman M."/>
        </authorList>
    </citation>
    <scope>NUCLEOTIDE SEQUENCE [LARGE SCALE GENOMIC DNA]</scope>
    <source>
        <strain evidence="2">T4</strain>
    </source>
</reference>
<accession>G2YRE9</accession>
<dbReference type="InParanoid" id="G2YRE9"/>
<protein>
    <submittedName>
        <fullName evidence="1">Uncharacterized protein</fullName>
    </submittedName>
</protein>
<dbReference type="AlphaFoldDB" id="G2YRE9"/>
<name>G2YRE9_BOTF4</name>
<sequence>MHCFSLREIIVSEGCLEWDNTLAVLSLYSRYCIIIPKSASSAWSIQSQTHHSILDEKEKNYNIGIASDEMNMVVKDA</sequence>
<organism evidence="1 2">
    <name type="scientific">Botryotinia fuckeliana (strain T4)</name>
    <name type="common">Noble rot fungus</name>
    <name type="synonym">Botrytis cinerea</name>
    <dbReference type="NCBI Taxonomy" id="999810"/>
    <lineage>
        <taxon>Eukaryota</taxon>
        <taxon>Fungi</taxon>
        <taxon>Dikarya</taxon>
        <taxon>Ascomycota</taxon>
        <taxon>Pezizomycotina</taxon>
        <taxon>Leotiomycetes</taxon>
        <taxon>Helotiales</taxon>
        <taxon>Sclerotiniaceae</taxon>
        <taxon>Botrytis</taxon>
    </lineage>
</organism>
<dbReference type="EMBL" id="FQ790350">
    <property type="protein sequence ID" value="CCD54197.1"/>
    <property type="molecule type" value="Genomic_DNA"/>
</dbReference>
<dbReference type="Proteomes" id="UP000008177">
    <property type="component" value="Unplaced contigs"/>
</dbReference>